<proteinExistence type="predicted"/>
<dbReference type="Pfam" id="PF08808">
    <property type="entry name" value="RES"/>
    <property type="match status" value="1"/>
</dbReference>
<dbReference type="InterPro" id="IPR014914">
    <property type="entry name" value="RES_dom"/>
</dbReference>
<sequence length="195" mass="21591">MSAPLPPPDLAARSPEFVTLPTGTPIHRFYTALYEPVFFDTSRNGRLNAPDASYGVLYAAKEESGAFAETFLRVPGRTLIDTGLLRRKAYVRLGLLTDLTLIKLAGLGLARLGATAEIVHAGLPYDAPQIWSKALWDHPAKADGIAYYARHDDEALCYAIFDRAKAALHEIERQTDLDQDWFWQLANRYGVGMAP</sequence>
<reference evidence="3" key="1">
    <citation type="journal article" date="2019" name="Int. J. Syst. Evol. Microbiol.">
        <title>The Global Catalogue of Microorganisms (GCM) 10K type strain sequencing project: providing services to taxonomists for standard genome sequencing and annotation.</title>
        <authorList>
            <consortium name="The Broad Institute Genomics Platform"/>
            <consortium name="The Broad Institute Genome Sequencing Center for Infectious Disease"/>
            <person name="Wu L."/>
            <person name="Ma J."/>
        </authorList>
    </citation>
    <scope>NUCLEOTIDE SEQUENCE [LARGE SCALE GENOMIC DNA]</scope>
    <source>
        <strain evidence="3">NBRC 101365</strain>
    </source>
</reference>
<evidence type="ECO:0000259" key="1">
    <source>
        <dbReference type="SMART" id="SM00953"/>
    </source>
</evidence>
<name>A0ABQ6CUI2_9HYPH</name>
<dbReference type="Proteomes" id="UP001156882">
    <property type="component" value="Unassembled WGS sequence"/>
</dbReference>
<dbReference type="EMBL" id="BSPC01000093">
    <property type="protein sequence ID" value="GLS24001.1"/>
    <property type="molecule type" value="Genomic_DNA"/>
</dbReference>
<keyword evidence="3" id="KW-1185">Reference proteome</keyword>
<evidence type="ECO:0000313" key="2">
    <source>
        <dbReference type="EMBL" id="GLS24001.1"/>
    </source>
</evidence>
<organism evidence="2 3">
    <name type="scientific">Labrys miyagiensis</name>
    <dbReference type="NCBI Taxonomy" id="346912"/>
    <lineage>
        <taxon>Bacteria</taxon>
        <taxon>Pseudomonadati</taxon>
        <taxon>Pseudomonadota</taxon>
        <taxon>Alphaproteobacteria</taxon>
        <taxon>Hyphomicrobiales</taxon>
        <taxon>Xanthobacteraceae</taxon>
        <taxon>Labrys</taxon>
    </lineage>
</organism>
<evidence type="ECO:0000313" key="3">
    <source>
        <dbReference type="Proteomes" id="UP001156882"/>
    </source>
</evidence>
<feature type="domain" description="RES" evidence="1">
    <location>
        <begin position="38"/>
        <end position="174"/>
    </location>
</feature>
<gene>
    <name evidence="2" type="ORF">GCM10007874_70220</name>
</gene>
<comment type="caution">
    <text evidence="2">The sequence shown here is derived from an EMBL/GenBank/DDBJ whole genome shotgun (WGS) entry which is preliminary data.</text>
</comment>
<protein>
    <recommendedName>
        <fullName evidence="1">RES domain-containing protein</fullName>
    </recommendedName>
</protein>
<dbReference type="SMART" id="SM00953">
    <property type="entry name" value="RES"/>
    <property type="match status" value="1"/>
</dbReference>
<dbReference type="RefSeq" id="WP_284316919.1">
    <property type="nucleotide sequence ID" value="NZ_BSPC01000093.1"/>
</dbReference>
<accession>A0ABQ6CUI2</accession>